<comment type="caution">
    <text evidence="1">The sequence shown here is derived from an EMBL/GenBank/DDBJ whole genome shotgun (WGS) entry which is preliminary data.</text>
</comment>
<dbReference type="Proteomes" id="UP001184861">
    <property type="component" value="Unassembled WGS sequence"/>
</dbReference>
<gene>
    <name evidence="1" type="ORF">J2787_001062</name>
</gene>
<organism evidence="1 2">
    <name type="scientific">Chryseobacterium rhizosphaerae</name>
    <dbReference type="NCBI Taxonomy" id="395937"/>
    <lineage>
        <taxon>Bacteria</taxon>
        <taxon>Pseudomonadati</taxon>
        <taxon>Bacteroidota</taxon>
        <taxon>Flavobacteriia</taxon>
        <taxon>Flavobacteriales</taxon>
        <taxon>Weeksellaceae</taxon>
        <taxon>Chryseobacterium group</taxon>
        <taxon>Chryseobacterium</taxon>
    </lineage>
</organism>
<protein>
    <submittedName>
        <fullName evidence="1">Uncharacterized protein</fullName>
    </submittedName>
</protein>
<dbReference type="EMBL" id="JAVDQY010000001">
    <property type="protein sequence ID" value="MDR6525692.1"/>
    <property type="molecule type" value="Genomic_DNA"/>
</dbReference>
<reference evidence="1" key="1">
    <citation type="submission" date="2023-07" db="EMBL/GenBank/DDBJ databases">
        <title>Sorghum-associated microbial communities from plants grown in Nebraska, USA.</title>
        <authorList>
            <person name="Schachtman D."/>
        </authorList>
    </citation>
    <scope>NUCLEOTIDE SEQUENCE</scope>
    <source>
        <strain evidence="1">DS2360</strain>
    </source>
</reference>
<dbReference type="AlphaFoldDB" id="A0AAE4C2E5"/>
<evidence type="ECO:0000313" key="1">
    <source>
        <dbReference type="EMBL" id="MDR6525692.1"/>
    </source>
</evidence>
<proteinExistence type="predicted"/>
<evidence type="ECO:0000313" key="2">
    <source>
        <dbReference type="Proteomes" id="UP001184861"/>
    </source>
</evidence>
<accession>A0AAE4C2E5</accession>
<dbReference type="RefSeq" id="WP_309945155.1">
    <property type="nucleotide sequence ID" value="NZ_JAVDQY010000001.1"/>
</dbReference>
<name>A0AAE4C2E5_9FLAO</name>
<sequence length="84" mass="10124">MEEIIAKFNDNFNSQTFRVTYKSRDFQVKILKKEVRREVTEIEILLDGIIQKLVKNNNKWTFGHGQDPEFANDIWRAISLRYKF</sequence>